<evidence type="ECO:0000313" key="16">
    <source>
        <dbReference type="EMBL" id="RPB14937.1"/>
    </source>
</evidence>
<dbReference type="Pfam" id="PF00271">
    <property type="entry name" value="Helicase_C"/>
    <property type="match status" value="1"/>
</dbReference>
<feature type="domain" description="Helicase ATP-binding" evidence="14">
    <location>
        <begin position="469"/>
        <end position="640"/>
    </location>
</feature>
<feature type="domain" description="Chromo" evidence="13">
    <location>
        <begin position="271"/>
        <end position="343"/>
    </location>
</feature>
<dbReference type="InterPro" id="IPR025260">
    <property type="entry name" value="CHD1-like_C"/>
</dbReference>
<dbReference type="InterPro" id="IPR023779">
    <property type="entry name" value="Chromodomain_CS"/>
</dbReference>
<evidence type="ECO:0000256" key="2">
    <source>
        <dbReference type="ARBA" id="ARBA00007025"/>
    </source>
</evidence>
<dbReference type="PROSITE" id="PS51194">
    <property type="entry name" value="HELICASE_CTER"/>
    <property type="match status" value="1"/>
</dbReference>
<dbReference type="InParanoid" id="A0A3N4KWN3"/>
<dbReference type="CDD" id="cd18659">
    <property type="entry name" value="CD2_tandem"/>
    <property type="match status" value="1"/>
</dbReference>
<dbReference type="PROSITE" id="PS50013">
    <property type="entry name" value="CHROMO_2"/>
    <property type="match status" value="2"/>
</dbReference>
<feature type="region of interest" description="Disordered" evidence="12">
    <location>
        <begin position="1"/>
        <end position="257"/>
    </location>
</feature>
<feature type="domain" description="Chromo" evidence="13">
    <location>
        <begin position="371"/>
        <end position="431"/>
    </location>
</feature>
<evidence type="ECO:0000256" key="10">
    <source>
        <dbReference type="ARBA" id="ARBA00023163"/>
    </source>
</evidence>
<protein>
    <submittedName>
        <fullName evidence="16">Uncharacterized protein</fullName>
    </submittedName>
</protein>
<dbReference type="GO" id="GO:0034728">
    <property type="term" value="P:nucleosome organization"/>
    <property type="evidence" value="ECO:0007669"/>
    <property type="project" value="TreeGrafter"/>
</dbReference>
<dbReference type="SUPFAM" id="SSF54160">
    <property type="entry name" value="Chromo domain-like"/>
    <property type="match status" value="2"/>
</dbReference>
<dbReference type="Pfam" id="PF13907">
    <property type="entry name" value="CHD1-like_C"/>
    <property type="match status" value="1"/>
</dbReference>
<evidence type="ECO:0000313" key="17">
    <source>
        <dbReference type="Proteomes" id="UP000277580"/>
    </source>
</evidence>
<feature type="compositionally biased region" description="Acidic residues" evidence="12">
    <location>
        <begin position="66"/>
        <end position="105"/>
    </location>
</feature>
<dbReference type="FunFam" id="3.40.50.300:FF:000130">
    <property type="entry name" value="Chromodomain-helicase-DNA-binding protein 2 isoform 1"/>
    <property type="match status" value="1"/>
</dbReference>
<keyword evidence="5" id="KW-0547">Nucleotide-binding</keyword>
<dbReference type="InterPro" id="IPR000953">
    <property type="entry name" value="Chromo/chromo_shadow_dom"/>
</dbReference>
<keyword evidence="6" id="KW-0378">Hydrolase</keyword>
<dbReference type="Gene3D" id="2.40.50.40">
    <property type="match status" value="2"/>
</dbReference>
<evidence type="ECO:0000256" key="8">
    <source>
        <dbReference type="ARBA" id="ARBA00023015"/>
    </source>
</evidence>
<dbReference type="GO" id="GO:0005634">
    <property type="term" value="C:nucleus"/>
    <property type="evidence" value="ECO:0007669"/>
    <property type="project" value="UniProtKB-SubCell"/>
</dbReference>
<dbReference type="OrthoDB" id="5857104at2759"/>
<dbReference type="PROSITE" id="PS51192">
    <property type="entry name" value="HELICASE_ATP_BIND_1"/>
    <property type="match status" value="1"/>
</dbReference>
<evidence type="ECO:0000256" key="7">
    <source>
        <dbReference type="ARBA" id="ARBA00022840"/>
    </source>
</evidence>
<dbReference type="InterPro" id="IPR038718">
    <property type="entry name" value="SNF2-like_sf"/>
</dbReference>
<evidence type="ECO:0000256" key="6">
    <source>
        <dbReference type="ARBA" id="ARBA00022801"/>
    </source>
</evidence>
<dbReference type="GO" id="GO:0003682">
    <property type="term" value="F:chromatin binding"/>
    <property type="evidence" value="ECO:0007669"/>
    <property type="project" value="TreeGrafter"/>
</dbReference>
<dbReference type="GO" id="GO:0016887">
    <property type="term" value="F:ATP hydrolysis activity"/>
    <property type="evidence" value="ECO:0007669"/>
    <property type="project" value="TreeGrafter"/>
</dbReference>
<evidence type="ECO:0000256" key="11">
    <source>
        <dbReference type="ARBA" id="ARBA00023242"/>
    </source>
</evidence>
<feature type="domain" description="Helicase C-terminal" evidence="15">
    <location>
        <begin position="771"/>
        <end position="933"/>
    </location>
</feature>
<dbReference type="GO" id="GO:0000785">
    <property type="term" value="C:chromatin"/>
    <property type="evidence" value="ECO:0007669"/>
    <property type="project" value="TreeGrafter"/>
</dbReference>
<keyword evidence="7" id="KW-0067">ATP-binding</keyword>
<dbReference type="InterPro" id="IPR056302">
    <property type="entry name" value="CHD1-2/Hrp3_HTH"/>
</dbReference>
<dbReference type="InterPro" id="IPR000330">
    <property type="entry name" value="SNF2_N"/>
</dbReference>
<keyword evidence="11" id="KW-0539">Nucleus</keyword>
<dbReference type="EMBL" id="ML119115">
    <property type="protein sequence ID" value="RPB14937.1"/>
    <property type="molecule type" value="Genomic_DNA"/>
</dbReference>
<name>A0A3N4KWN3_9PEZI</name>
<dbReference type="GO" id="GO:0003677">
    <property type="term" value="F:DNA binding"/>
    <property type="evidence" value="ECO:0007669"/>
    <property type="project" value="UniProtKB-KW"/>
</dbReference>
<dbReference type="Pfam" id="PF23588">
    <property type="entry name" value="HTH_CHD1_Hrp3"/>
    <property type="match status" value="1"/>
</dbReference>
<feature type="compositionally biased region" description="Basic residues" evidence="12">
    <location>
        <begin position="166"/>
        <end position="175"/>
    </location>
</feature>
<feature type="compositionally biased region" description="Basic and acidic residues" evidence="12">
    <location>
        <begin position="1391"/>
        <end position="1407"/>
    </location>
</feature>
<comment type="subunit">
    <text evidence="3">Component of the NuA4 histone acetyltransferase complex.</text>
</comment>
<keyword evidence="10" id="KW-0804">Transcription</keyword>
<evidence type="ECO:0000256" key="1">
    <source>
        <dbReference type="ARBA" id="ARBA00004123"/>
    </source>
</evidence>
<keyword evidence="4" id="KW-0677">Repeat</keyword>
<feature type="region of interest" description="Disordered" evidence="12">
    <location>
        <begin position="1038"/>
        <end position="1082"/>
    </location>
</feature>
<dbReference type="SMART" id="SM00490">
    <property type="entry name" value="HELICc"/>
    <property type="match status" value="1"/>
</dbReference>
<dbReference type="PROSITE" id="PS00598">
    <property type="entry name" value="CHROMO_1"/>
    <property type="match status" value="1"/>
</dbReference>
<evidence type="ECO:0000256" key="4">
    <source>
        <dbReference type="ARBA" id="ARBA00022737"/>
    </source>
</evidence>
<feature type="compositionally biased region" description="Low complexity" evidence="12">
    <location>
        <begin position="33"/>
        <end position="42"/>
    </location>
</feature>
<dbReference type="SMART" id="SM00298">
    <property type="entry name" value="CHROMO"/>
    <property type="match status" value="2"/>
</dbReference>
<dbReference type="Pfam" id="PF00176">
    <property type="entry name" value="SNF2-rel_dom"/>
    <property type="match status" value="1"/>
</dbReference>
<dbReference type="InterPro" id="IPR016197">
    <property type="entry name" value="Chromo-like_dom_sf"/>
</dbReference>
<feature type="region of interest" description="Disordered" evidence="12">
    <location>
        <begin position="1289"/>
        <end position="1409"/>
    </location>
</feature>
<dbReference type="STRING" id="1392247.A0A3N4KWN3"/>
<sequence>MSEGSVVIPSPPDDPSFVTSPPDTSYPIVNHASSPENSSESEAGLSDAEEEHTPQQESASTPESNHDDDEEVSSDNSSDDDVEGQSEDGDYEIETPLEEPVEDNGYESTVKSAKESRKTTKIRVADDYNENPDLYGLRRSERARPTARLTIDTSSSESDDSEPKSSRSRKRRKPAPTKPSKSSKLPSPVHEYNSTDEDESEDEYGVRPSHKSRKKRRRVAATTNDTPPAEVRFSTRRAGRVTNYNEDDEDDFEEDATPGYEYLEPEPDAGPGIDLILDHRPREGIDTSKPLYKRADLEFHIKWQGLSHYHATWELYENLVDYKGIRKLDNYMRKVVEQDYYMRISSNTTREEIEAMDLDRERERDAIAEYVIVERVIGHQNHGEGLQYMIKWKRLSYDCCTWEDEDLVSKIAQEQIDKYWDRTNSTPLSKKSETDTGTRRSYQKLDAQPNYIKGGELRDFQMKGLNWLAYNWTKGNNGILADEMGLGKTVQTVAFMSWLRHDRAQHGPFLVVVPLSTVPSWAETLENWAPDMNFIVYTGSGKAREVLREYEMFVDGNPKKTKFNCMVTTYEYILNDANILQQIKWQFLAVDEAHRLKNKDSALYDKLNDFKAPSRLLITGTPLQNNLKELGALVDFLMPGRIQIDNDVDLQSADAARQIEALQETLKPYMLRRVKKSVEKSLPGKTEKIIRVELSDIQTEYYKNIITRNYAALNAGATGPKQSLLNIVMELKKASNHPFMFPSAEDRILQGSTKREDVLKALIMSSGKMVLLDQLLTKLKADNHRVLIFSQMVQMLDILADYLNLKGYAYQRLDGTIAAGPRRIAIDHFNARDSPDFCFLLSTRAGGLGINLMTADTVVLFDSDWNPQADLQAMARAHRIGQKSHVMVYRLVSKNTIEEEVLERARNKMILEHLVISLGVTDKGITDKVKKKDKLESAELSAILKARASKMFEATDNQKKLEELKIDDILLNAEDHITQVEPGLGGEGGDDFLKQFEVTDFKAEVSWDDIIPKEELDAIKGAEKVQEEEEFLNEQIEMSTKRKRRGIANGEPEGRSAKRRAKELSAARIDYSDDEPDEDPMRPLNEREIRNLYRAYGRYGCLDECWSDIINDSGLTNRDPDVIKSTIADLVALSEVEIQRHRSTFDDGIGKKEKKAILFDYKGTKKLNAETIVQRPKELKDLRKAVSLCPDRSKFRINDVKSVHNWSCEWGAREDAMLCVGIAKHGYGAWVAIRDDPELDMQGKFFLEEHRVDKKEERGRAESTAKSPGAVHLVRRADYLLSVLRERFGGDAPTNQSHRRSPDTNSRHPKRNGVSAVDRISKKDRISASASPAPNPKRYKYKSTVIVTEKHRSPEKHRSSEKKESSTKRHRLEEAGDRERRKSKSSLQASPKKEEQQNGEISEEKRPLTAAEFAARKKLRPVRSKLRELENVKKLDKNMRLKVLKEGLLAVGKFINTIEKKGTTEYRDLWYIAWRFWPHHEKPWESLAEFFGKLAQSTEGAARQNGD</sequence>
<organism evidence="16 17">
    <name type="scientific">Morchella conica CCBAS932</name>
    <dbReference type="NCBI Taxonomy" id="1392247"/>
    <lineage>
        <taxon>Eukaryota</taxon>
        <taxon>Fungi</taxon>
        <taxon>Dikarya</taxon>
        <taxon>Ascomycota</taxon>
        <taxon>Pezizomycotina</taxon>
        <taxon>Pezizomycetes</taxon>
        <taxon>Pezizales</taxon>
        <taxon>Morchellaceae</taxon>
        <taxon>Morchella</taxon>
    </lineage>
</organism>
<dbReference type="PANTHER" id="PTHR45623:SF14">
    <property type="entry name" value="CHROMODOMAIN-HELICASE-DNA-BINDING PROTEIN 1"/>
    <property type="match status" value="1"/>
</dbReference>
<dbReference type="InterPro" id="IPR023780">
    <property type="entry name" value="Chromo_domain"/>
</dbReference>
<dbReference type="Pfam" id="PF18196">
    <property type="entry name" value="Cdh1_DBD_1"/>
    <property type="match status" value="1"/>
</dbReference>
<comment type="similarity">
    <text evidence="2">Belongs to the SNF2/RAD54 helicase family.</text>
</comment>
<gene>
    <name evidence="16" type="ORF">P167DRAFT_502576</name>
</gene>
<proteinExistence type="inferred from homology"/>
<dbReference type="Pfam" id="PF00385">
    <property type="entry name" value="Chromo"/>
    <property type="match status" value="2"/>
</dbReference>
<dbReference type="SMART" id="SM01176">
    <property type="entry name" value="DUF4208"/>
    <property type="match status" value="1"/>
</dbReference>
<comment type="subcellular location">
    <subcellularLocation>
        <location evidence="1">Nucleus</location>
    </subcellularLocation>
</comment>
<dbReference type="FunCoup" id="A0A3N4KWN3">
    <property type="interactions" value="844"/>
</dbReference>
<dbReference type="SMART" id="SM00487">
    <property type="entry name" value="DEXDc"/>
    <property type="match status" value="1"/>
</dbReference>
<evidence type="ECO:0000259" key="15">
    <source>
        <dbReference type="PROSITE" id="PS51194"/>
    </source>
</evidence>
<keyword evidence="17" id="KW-1185">Reference proteome</keyword>
<accession>A0A3N4KWN3</accession>
<dbReference type="InterPro" id="IPR014001">
    <property type="entry name" value="Helicase_ATP-bd"/>
</dbReference>
<dbReference type="Gene3D" id="3.40.50.10810">
    <property type="entry name" value="Tandem AAA-ATPase domain"/>
    <property type="match status" value="1"/>
</dbReference>
<dbReference type="InterPro" id="IPR041150">
    <property type="entry name" value="Cdh1_DBD"/>
</dbReference>
<evidence type="ECO:0000259" key="13">
    <source>
        <dbReference type="PROSITE" id="PS50013"/>
    </source>
</evidence>
<feature type="compositionally biased region" description="Acidic residues" evidence="12">
    <location>
        <begin position="194"/>
        <end position="203"/>
    </location>
</feature>
<evidence type="ECO:0000256" key="12">
    <source>
        <dbReference type="SAM" id="MobiDB-lite"/>
    </source>
</evidence>
<evidence type="ECO:0000259" key="14">
    <source>
        <dbReference type="PROSITE" id="PS51192"/>
    </source>
</evidence>
<feature type="compositionally biased region" description="Low complexity" evidence="12">
    <location>
        <begin position="178"/>
        <end position="188"/>
    </location>
</feature>
<dbReference type="Gene3D" id="1.10.10.60">
    <property type="entry name" value="Homeodomain-like"/>
    <property type="match status" value="1"/>
</dbReference>
<evidence type="ECO:0000256" key="3">
    <source>
        <dbReference type="ARBA" id="ARBA00011353"/>
    </source>
</evidence>
<dbReference type="GO" id="GO:0042393">
    <property type="term" value="F:histone binding"/>
    <property type="evidence" value="ECO:0007669"/>
    <property type="project" value="TreeGrafter"/>
</dbReference>
<dbReference type="GO" id="GO:0005524">
    <property type="term" value="F:ATP binding"/>
    <property type="evidence" value="ECO:0007669"/>
    <property type="project" value="UniProtKB-KW"/>
</dbReference>
<dbReference type="SUPFAM" id="SSF52540">
    <property type="entry name" value="P-loop containing nucleoside triphosphate hydrolases"/>
    <property type="match status" value="2"/>
</dbReference>
<evidence type="ECO:0000256" key="5">
    <source>
        <dbReference type="ARBA" id="ARBA00022741"/>
    </source>
</evidence>
<reference evidence="16 17" key="1">
    <citation type="journal article" date="2018" name="Nat. Ecol. Evol.">
        <title>Pezizomycetes genomes reveal the molecular basis of ectomycorrhizal truffle lifestyle.</title>
        <authorList>
            <person name="Murat C."/>
            <person name="Payen T."/>
            <person name="Noel B."/>
            <person name="Kuo A."/>
            <person name="Morin E."/>
            <person name="Chen J."/>
            <person name="Kohler A."/>
            <person name="Krizsan K."/>
            <person name="Balestrini R."/>
            <person name="Da Silva C."/>
            <person name="Montanini B."/>
            <person name="Hainaut M."/>
            <person name="Levati E."/>
            <person name="Barry K.W."/>
            <person name="Belfiori B."/>
            <person name="Cichocki N."/>
            <person name="Clum A."/>
            <person name="Dockter R.B."/>
            <person name="Fauchery L."/>
            <person name="Guy J."/>
            <person name="Iotti M."/>
            <person name="Le Tacon F."/>
            <person name="Lindquist E.A."/>
            <person name="Lipzen A."/>
            <person name="Malagnac F."/>
            <person name="Mello A."/>
            <person name="Molinier V."/>
            <person name="Miyauchi S."/>
            <person name="Poulain J."/>
            <person name="Riccioni C."/>
            <person name="Rubini A."/>
            <person name="Sitrit Y."/>
            <person name="Splivallo R."/>
            <person name="Traeger S."/>
            <person name="Wang M."/>
            <person name="Zifcakova L."/>
            <person name="Wipf D."/>
            <person name="Zambonelli A."/>
            <person name="Paolocci F."/>
            <person name="Nowrousian M."/>
            <person name="Ottonello S."/>
            <person name="Baldrian P."/>
            <person name="Spatafora J.W."/>
            <person name="Henrissat B."/>
            <person name="Nagy L.G."/>
            <person name="Aury J.M."/>
            <person name="Wincker P."/>
            <person name="Grigoriev I.V."/>
            <person name="Bonfante P."/>
            <person name="Martin F.M."/>
        </authorList>
    </citation>
    <scope>NUCLEOTIDE SEQUENCE [LARGE SCALE GENOMIC DNA]</scope>
    <source>
        <strain evidence="16 17">CCBAS932</strain>
    </source>
</reference>
<keyword evidence="8" id="KW-0805">Transcription regulation</keyword>
<dbReference type="CDD" id="cd18793">
    <property type="entry name" value="SF2_C_SNF"/>
    <property type="match status" value="1"/>
</dbReference>
<dbReference type="Proteomes" id="UP000277580">
    <property type="component" value="Unassembled WGS sequence"/>
</dbReference>
<feature type="compositionally biased region" description="Basic residues" evidence="12">
    <location>
        <begin position="208"/>
        <end position="219"/>
    </location>
</feature>
<dbReference type="PANTHER" id="PTHR45623">
    <property type="entry name" value="CHROMODOMAIN-HELICASE-DNA-BINDING PROTEIN 3-RELATED-RELATED"/>
    <property type="match status" value="1"/>
</dbReference>
<dbReference type="InterPro" id="IPR027417">
    <property type="entry name" value="P-loop_NTPase"/>
</dbReference>
<feature type="compositionally biased region" description="Acidic residues" evidence="12">
    <location>
        <begin position="245"/>
        <end position="256"/>
    </location>
</feature>
<dbReference type="GO" id="GO:0140658">
    <property type="term" value="F:ATP-dependent chromatin remodeler activity"/>
    <property type="evidence" value="ECO:0007669"/>
    <property type="project" value="TreeGrafter"/>
</dbReference>
<evidence type="ECO:0000256" key="9">
    <source>
        <dbReference type="ARBA" id="ARBA00023125"/>
    </source>
</evidence>
<dbReference type="Gene3D" id="6.10.140.1440">
    <property type="match status" value="1"/>
</dbReference>
<dbReference type="Gene3D" id="3.40.50.300">
    <property type="entry name" value="P-loop containing nucleotide triphosphate hydrolases"/>
    <property type="match status" value="1"/>
</dbReference>
<feature type="compositionally biased region" description="Basic and acidic residues" evidence="12">
    <location>
        <begin position="1348"/>
        <end position="1380"/>
    </location>
</feature>
<keyword evidence="9" id="KW-0238">DNA-binding</keyword>
<feature type="compositionally biased region" description="Basic and acidic residues" evidence="12">
    <location>
        <begin position="112"/>
        <end position="126"/>
    </location>
</feature>
<dbReference type="InterPro" id="IPR001650">
    <property type="entry name" value="Helicase_C-like"/>
</dbReference>
<dbReference type="InterPro" id="IPR049730">
    <property type="entry name" value="SNF2/RAD54-like_C"/>
</dbReference>